<proteinExistence type="predicted"/>
<dbReference type="Gene3D" id="2.10.109.10">
    <property type="entry name" value="Umud Fragment, subunit A"/>
    <property type="match status" value="1"/>
</dbReference>
<comment type="caution">
    <text evidence="1">The sequence shown here is derived from an EMBL/GenBank/DDBJ whole genome shotgun (WGS) entry which is preliminary data.</text>
</comment>
<organism evidence="1">
    <name type="scientific">Salmonella enterica</name>
    <name type="common">Salmonella choleraesuis</name>
    <dbReference type="NCBI Taxonomy" id="28901"/>
    <lineage>
        <taxon>Bacteria</taxon>
        <taxon>Pseudomonadati</taxon>
        <taxon>Pseudomonadota</taxon>
        <taxon>Gammaproteobacteria</taxon>
        <taxon>Enterobacterales</taxon>
        <taxon>Enterobacteriaceae</taxon>
        <taxon>Salmonella</taxon>
    </lineage>
</organism>
<dbReference type="EMBL" id="DAAXRP010000036">
    <property type="protein sequence ID" value="HAG2284935.1"/>
    <property type="molecule type" value="Genomic_DNA"/>
</dbReference>
<protein>
    <submittedName>
        <fullName evidence="1">Uncharacterized protein</fullName>
    </submittedName>
</protein>
<sequence length="77" mass="8329">MNGLPLFAGDVFCGFPSQTLDCVEKRLLPDAPCIRHPESAYLQRANVDAMRKAGIRNGDIPVVRPDCDAGLSVGLRC</sequence>
<gene>
    <name evidence="1" type="ORF">G8W61_005345</name>
</gene>
<name>A0A759YNA1_SALER</name>
<evidence type="ECO:0000313" key="1">
    <source>
        <dbReference type="EMBL" id="HAG2284935.1"/>
    </source>
</evidence>
<dbReference type="AlphaFoldDB" id="A0A759YNA1"/>
<reference evidence="1" key="2">
    <citation type="submission" date="2020-02" db="EMBL/GenBank/DDBJ databases">
        <authorList>
            <consortium name="NCBI Pathogen Detection Project"/>
        </authorList>
    </citation>
    <scope>NUCLEOTIDE SEQUENCE</scope>
    <source>
        <strain evidence="1">MA.CK_94/00001630</strain>
    </source>
</reference>
<dbReference type="InterPro" id="IPR036286">
    <property type="entry name" value="LexA/Signal_pep-like_sf"/>
</dbReference>
<dbReference type="SUPFAM" id="SSF51306">
    <property type="entry name" value="LexA/Signal peptidase"/>
    <property type="match status" value="1"/>
</dbReference>
<accession>A0A759YNA1</accession>
<reference evidence="1" key="1">
    <citation type="journal article" date="2018" name="Genome Biol.">
        <title>SKESA: strategic k-mer extension for scrupulous assemblies.</title>
        <authorList>
            <person name="Souvorov A."/>
            <person name="Agarwala R."/>
            <person name="Lipman D.J."/>
        </authorList>
    </citation>
    <scope>NUCLEOTIDE SEQUENCE</scope>
    <source>
        <strain evidence="1">MA.CK_94/00001630</strain>
    </source>
</reference>